<dbReference type="EMBL" id="VSSQ01000458">
    <property type="protein sequence ID" value="MPL95196.1"/>
    <property type="molecule type" value="Genomic_DNA"/>
</dbReference>
<reference evidence="7" key="1">
    <citation type="submission" date="2019-08" db="EMBL/GenBank/DDBJ databases">
        <authorList>
            <person name="Kucharzyk K."/>
            <person name="Murdoch R.W."/>
            <person name="Higgins S."/>
            <person name="Loffler F."/>
        </authorList>
    </citation>
    <scope>NUCLEOTIDE SEQUENCE</scope>
</reference>
<dbReference type="FunFam" id="3.40.50.970:FF:000013">
    <property type="entry name" value="Pyruvate dehydrogenase E1 component subunit alpha"/>
    <property type="match status" value="1"/>
</dbReference>
<dbReference type="InterPro" id="IPR001017">
    <property type="entry name" value="DH_E1"/>
</dbReference>
<dbReference type="PANTHER" id="PTHR11516:SF60">
    <property type="entry name" value="PYRUVATE DEHYDROGENASE E1 COMPONENT SUBUNIT ALPHA"/>
    <property type="match status" value="1"/>
</dbReference>
<dbReference type="GO" id="GO:0006086">
    <property type="term" value="P:pyruvate decarboxylation to acetyl-CoA"/>
    <property type="evidence" value="ECO:0007669"/>
    <property type="project" value="InterPro"/>
</dbReference>
<evidence type="ECO:0000256" key="2">
    <source>
        <dbReference type="ARBA" id="ARBA00012281"/>
    </source>
</evidence>
<dbReference type="InterPro" id="IPR050642">
    <property type="entry name" value="PDH_E1_Alpha_Subunit"/>
</dbReference>
<evidence type="ECO:0000256" key="1">
    <source>
        <dbReference type="ARBA" id="ARBA00001964"/>
    </source>
</evidence>
<dbReference type="Gene3D" id="3.40.50.970">
    <property type="match status" value="1"/>
</dbReference>
<dbReference type="EC" id="1.2.4.1" evidence="2"/>
<dbReference type="InterPro" id="IPR029061">
    <property type="entry name" value="THDP-binding"/>
</dbReference>
<protein>
    <recommendedName>
        <fullName evidence="2">pyruvate dehydrogenase (acetyl-transferring)</fullName>
        <ecNumber evidence="2">1.2.4.1</ecNumber>
    </recommendedName>
</protein>
<evidence type="ECO:0000256" key="5">
    <source>
        <dbReference type="ARBA" id="ARBA00023317"/>
    </source>
</evidence>
<dbReference type="NCBIfam" id="TIGR03182">
    <property type="entry name" value="PDH_E1_alph_y"/>
    <property type="match status" value="1"/>
</dbReference>
<keyword evidence="3 7" id="KW-0560">Oxidoreductase</keyword>
<dbReference type="AlphaFoldDB" id="A0A644VV28"/>
<evidence type="ECO:0000313" key="7">
    <source>
        <dbReference type="EMBL" id="MPL95196.1"/>
    </source>
</evidence>
<comment type="caution">
    <text evidence="7">The sequence shown here is derived from an EMBL/GenBank/DDBJ whole genome shotgun (WGS) entry which is preliminary data.</text>
</comment>
<name>A0A644VV28_9ZZZZ</name>
<dbReference type="GO" id="GO:0004739">
    <property type="term" value="F:pyruvate dehydrogenase (acetyl-transferring) activity"/>
    <property type="evidence" value="ECO:0007669"/>
    <property type="project" value="UniProtKB-EC"/>
</dbReference>
<evidence type="ECO:0000256" key="3">
    <source>
        <dbReference type="ARBA" id="ARBA00023002"/>
    </source>
</evidence>
<dbReference type="Pfam" id="PF00676">
    <property type="entry name" value="E1_dh"/>
    <property type="match status" value="1"/>
</dbReference>
<keyword evidence="4" id="KW-0786">Thiamine pyrophosphate</keyword>
<proteinExistence type="predicted"/>
<keyword evidence="5" id="KW-0670">Pyruvate</keyword>
<dbReference type="SUPFAM" id="SSF52518">
    <property type="entry name" value="Thiamin diphosphate-binding fold (THDP-binding)"/>
    <property type="match status" value="1"/>
</dbReference>
<dbReference type="InterPro" id="IPR017597">
    <property type="entry name" value="Pyrv_DH_E1_asu_subgrp-y"/>
</dbReference>
<evidence type="ECO:0000259" key="6">
    <source>
        <dbReference type="Pfam" id="PF00676"/>
    </source>
</evidence>
<gene>
    <name evidence="7" type="primary">acoA_7</name>
    <name evidence="7" type="ORF">SDC9_41365</name>
</gene>
<dbReference type="PANTHER" id="PTHR11516">
    <property type="entry name" value="PYRUVATE DEHYDROGENASE E1 COMPONENT, ALPHA SUBUNIT BACTERIAL AND ORGANELLAR"/>
    <property type="match status" value="1"/>
</dbReference>
<dbReference type="CDD" id="cd02000">
    <property type="entry name" value="TPP_E1_PDC_ADC_BCADC"/>
    <property type="match status" value="1"/>
</dbReference>
<sequence>MAKTAKNGRNTLPPREILFPLLETMQLIRAFEEKSGQMYGLRKIGGFCHLYTGQEAVATGAISVLDLSRDYVLTAYRDHGHALACGMEPAPLMAELFGKLTGSSRGKGGSMHFFSAEKHLLGGNGIVGAQIPIATGVALAQAYEGLDGATLCFFGDGAFHQGALHESFNLAKIWNLPIVYIVENNQWGMGTSWKKVSAQSDFVATAAAYSMKGLVCDGMDVLNVRDVVGEAVEEARKGNPVFVEARTYRYKGHSMSDPQKYRSRDEVDEYRRRDPIVFLRSRMEEAGLIGEEDWEAIVQRTEGLVEEAVRFAETSPEPSLGELYADILA</sequence>
<comment type="cofactor">
    <cofactor evidence="1">
        <name>thiamine diphosphate</name>
        <dbReference type="ChEBI" id="CHEBI:58937"/>
    </cofactor>
</comment>
<evidence type="ECO:0000256" key="4">
    <source>
        <dbReference type="ARBA" id="ARBA00023052"/>
    </source>
</evidence>
<feature type="domain" description="Dehydrogenase E1 component" evidence="6">
    <location>
        <begin position="24"/>
        <end position="318"/>
    </location>
</feature>
<organism evidence="7">
    <name type="scientific">bioreactor metagenome</name>
    <dbReference type="NCBI Taxonomy" id="1076179"/>
    <lineage>
        <taxon>unclassified sequences</taxon>
        <taxon>metagenomes</taxon>
        <taxon>ecological metagenomes</taxon>
    </lineage>
</organism>
<accession>A0A644VV28</accession>